<organism evidence="2 3">
    <name type="scientific">Solimonas marina</name>
    <dbReference type="NCBI Taxonomy" id="2714601"/>
    <lineage>
        <taxon>Bacteria</taxon>
        <taxon>Pseudomonadati</taxon>
        <taxon>Pseudomonadota</taxon>
        <taxon>Gammaproteobacteria</taxon>
        <taxon>Nevskiales</taxon>
        <taxon>Nevskiaceae</taxon>
        <taxon>Solimonas</taxon>
    </lineage>
</organism>
<dbReference type="PANTHER" id="PTHR43194">
    <property type="entry name" value="HYDROLASE ALPHA/BETA FOLD FAMILY"/>
    <property type="match status" value="1"/>
</dbReference>
<evidence type="ECO:0000259" key="1">
    <source>
        <dbReference type="Pfam" id="PF12697"/>
    </source>
</evidence>
<dbReference type="InterPro" id="IPR000073">
    <property type="entry name" value="AB_hydrolase_1"/>
</dbReference>
<accession>A0A969W7T4</accession>
<dbReference type="SUPFAM" id="SSF53474">
    <property type="entry name" value="alpha/beta-Hydrolases"/>
    <property type="match status" value="1"/>
</dbReference>
<dbReference type="PANTHER" id="PTHR43194:SF5">
    <property type="entry name" value="PIMELOYL-[ACYL-CARRIER PROTEIN] METHYL ESTER ESTERASE"/>
    <property type="match status" value="1"/>
</dbReference>
<dbReference type="Proteomes" id="UP000653472">
    <property type="component" value="Unassembled WGS sequence"/>
</dbReference>
<keyword evidence="3" id="KW-1185">Reference proteome</keyword>
<dbReference type="EMBL" id="JAAVXB010000003">
    <property type="protein sequence ID" value="NKF22286.1"/>
    <property type="molecule type" value="Genomic_DNA"/>
</dbReference>
<proteinExistence type="predicted"/>
<protein>
    <submittedName>
        <fullName evidence="2">Alpha/beta hydrolase</fullName>
    </submittedName>
</protein>
<keyword evidence="2" id="KW-0378">Hydrolase</keyword>
<dbReference type="GO" id="GO:0016787">
    <property type="term" value="F:hydrolase activity"/>
    <property type="evidence" value="ECO:0007669"/>
    <property type="project" value="UniProtKB-KW"/>
</dbReference>
<evidence type="ECO:0000313" key="3">
    <source>
        <dbReference type="Proteomes" id="UP000653472"/>
    </source>
</evidence>
<dbReference type="Gene3D" id="3.40.50.1820">
    <property type="entry name" value="alpha/beta hydrolase"/>
    <property type="match status" value="1"/>
</dbReference>
<feature type="domain" description="AB hydrolase-1" evidence="1">
    <location>
        <begin position="8"/>
        <end position="243"/>
    </location>
</feature>
<dbReference type="AlphaFoldDB" id="A0A969W7T4"/>
<gene>
    <name evidence="2" type="ORF">G7Y82_08140</name>
</gene>
<dbReference type="Pfam" id="PF12697">
    <property type="entry name" value="Abhydrolase_6"/>
    <property type="match status" value="1"/>
</dbReference>
<comment type="caution">
    <text evidence="2">The sequence shown here is derived from an EMBL/GenBank/DDBJ whole genome shotgun (WGS) entry which is preliminary data.</text>
</comment>
<dbReference type="InterPro" id="IPR050228">
    <property type="entry name" value="Carboxylesterase_BioH"/>
</dbReference>
<name>A0A969W7T4_9GAMM</name>
<dbReference type="RefSeq" id="WP_168147516.1">
    <property type="nucleotide sequence ID" value="NZ_JAAVXB010000003.1"/>
</dbReference>
<evidence type="ECO:0000313" key="2">
    <source>
        <dbReference type="EMBL" id="NKF22286.1"/>
    </source>
</evidence>
<reference evidence="2" key="1">
    <citation type="submission" date="2020-03" db="EMBL/GenBank/DDBJ databases">
        <title>Solimonas marina sp. nov., isolated from deep seawater of the Pacific Ocean.</title>
        <authorList>
            <person name="Liu X."/>
            <person name="Lai Q."/>
            <person name="Sun F."/>
            <person name="Gai Y."/>
            <person name="Li G."/>
            <person name="Shao Z."/>
        </authorList>
    </citation>
    <scope>NUCLEOTIDE SEQUENCE</scope>
    <source>
        <strain evidence="2">C16B3</strain>
    </source>
</reference>
<sequence>MNPNPPWILLRGLVRDARHWGAFPAQLAEALGGATVVAIDLPGNGARCAQRSPTRIAEMAADVRGELQRLAPAPRYRVLAMSLGGMVAAAWADAYPQELDAVALINTSLKPFSPFWQRLRPAAYPAVLRTLIDGDVRRGEETILRLTSAAPDAHRSVVDDWVAWREAQPVSRANALRQLRAAMAYRAPETAPAVPMLALVGLLDGLVDPICSQRLAARWRLPLAMHPDAGHDLPLDDPAWVIDKLKAWRP</sequence>
<dbReference type="InterPro" id="IPR029058">
    <property type="entry name" value="AB_hydrolase_fold"/>
</dbReference>